<sequence>MFSPFFFPVIFSILVAFSIIELAISAWLTARFNLRHDYINVGERDKVRYTLFCATWTIAGSGFFLILFLHSATGSVLTSILAHLIYLSLTWIFWVAAAIAITTMLGGGLNCSNQDNFVYCGQLNALEAFAWIIWIIVTLTLIFVCIRGISAARRGDGYNGGLVA</sequence>
<dbReference type="AlphaFoldDB" id="A0A9P3PVA3"/>
<dbReference type="Pfam" id="PF01284">
    <property type="entry name" value="MARVEL"/>
    <property type="match status" value="1"/>
</dbReference>
<dbReference type="EMBL" id="BRPK01000010">
    <property type="protein sequence ID" value="GLB41881.1"/>
    <property type="molecule type" value="Genomic_DNA"/>
</dbReference>
<keyword evidence="8" id="KW-1185">Reference proteome</keyword>
<evidence type="ECO:0000256" key="4">
    <source>
        <dbReference type="ARBA" id="ARBA00023136"/>
    </source>
</evidence>
<evidence type="ECO:0000259" key="6">
    <source>
        <dbReference type="Pfam" id="PF01284"/>
    </source>
</evidence>
<feature type="domain" description="MARVEL" evidence="6">
    <location>
        <begin position="15"/>
        <end position="143"/>
    </location>
</feature>
<name>A0A9P3PVA3_LYOSH</name>
<keyword evidence="4 5" id="KW-0472">Membrane</keyword>
<keyword evidence="3 5" id="KW-1133">Transmembrane helix</keyword>
<dbReference type="GO" id="GO:0016020">
    <property type="term" value="C:membrane"/>
    <property type="evidence" value="ECO:0007669"/>
    <property type="project" value="UniProtKB-SubCell"/>
</dbReference>
<accession>A0A9P3PVA3</accession>
<proteinExistence type="predicted"/>
<feature type="transmembrane region" description="Helical" evidence="5">
    <location>
        <begin position="6"/>
        <end position="28"/>
    </location>
</feature>
<reference evidence="7" key="1">
    <citation type="submission" date="2022-07" db="EMBL/GenBank/DDBJ databases">
        <title>The genome of Lyophyllum shimeji provides insight into the initial evolution of ectomycorrhizal fungal genome.</title>
        <authorList>
            <person name="Kobayashi Y."/>
            <person name="Shibata T."/>
            <person name="Hirakawa H."/>
            <person name="Shigenobu S."/>
            <person name="Nishiyama T."/>
            <person name="Yamada A."/>
            <person name="Hasebe M."/>
            <person name="Kawaguchi M."/>
        </authorList>
    </citation>
    <scope>NUCLEOTIDE SEQUENCE</scope>
    <source>
        <strain evidence="7">AT787</strain>
    </source>
</reference>
<feature type="transmembrane region" description="Helical" evidence="5">
    <location>
        <begin position="49"/>
        <end position="72"/>
    </location>
</feature>
<protein>
    <recommendedName>
        <fullName evidence="6">MARVEL domain-containing protein</fullName>
    </recommendedName>
</protein>
<evidence type="ECO:0000256" key="1">
    <source>
        <dbReference type="ARBA" id="ARBA00004141"/>
    </source>
</evidence>
<evidence type="ECO:0000256" key="2">
    <source>
        <dbReference type="ARBA" id="ARBA00022692"/>
    </source>
</evidence>
<feature type="transmembrane region" description="Helical" evidence="5">
    <location>
        <begin position="84"/>
        <end position="107"/>
    </location>
</feature>
<feature type="transmembrane region" description="Helical" evidence="5">
    <location>
        <begin position="128"/>
        <end position="149"/>
    </location>
</feature>
<comment type="caution">
    <text evidence="7">The sequence shown here is derived from an EMBL/GenBank/DDBJ whole genome shotgun (WGS) entry which is preliminary data.</text>
</comment>
<comment type="subcellular location">
    <subcellularLocation>
        <location evidence="1">Membrane</location>
        <topology evidence="1">Multi-pass membrane protein</topology>
    </subcellularLocation>
</comment>
<evidence type="ECO:0000313" key="8">
    <source>
        <dbReference type="Proteomes" id="UP001063166"/>
    </source>
</evidence>
<evidence type="ECO:0000256" key="5">
    <source>
        <dbReference type="SAM" id="Phobius"/>
    </source>
</evidence>
<evidence type="ECO:0000256" key="3">
    <source>
        <dbReference type="ARBA" id="ARBA00022989"/>
    </source>
</evidence>
<evidence type="ECO:0000313" key="7">
    <source>
        <dbReference type="EMBL" id="GLB41881.1"/>
    </source>
</evidence>
<organism evidence="7 8">
    <name type="scientific">Lyophyllum shimeji</name>
    <name type="common">Hon-shimeji</name>
    <name type="synonym">Tricholoma shimeji</name>
    <dbReference type="NCBI Taxonomy" id="47721"/>
    <lineage>
        <taxon>Eukaryota</taxon>
        <taxon>Fungi</taxon>
        <taxon>Dikarya</taxon>
        <taxon>Basidiomycota</taxon>
        <taxon>Agaricomycotina</taxon>
        <taxon>Agaricomycetes</taxon>
        <taxon>Agaricomycetidae</taxon>
        <taxon>Agaricales</taxon>
        <taxon>Tricholomatineae</taxon>
        <taxon>Lyophyllaceae</taxon>
        <taxon>Lyophyllum</taxon>
    </lineage>
</organism>
<dbReference type="Proteomes" id="UP001063166">
    <property type="component" value="Unassembled WGS sequence"/>
</dbReference>
<dbReference type="OrthoDB" id="2117453at2759"/>
<gene>
    <name evidence="7" type="ORF">LshimejAT787_1004810</name>
</gene>
<dbReference type="InterPro" id="IPR008253">
    <property type="entry name" value="Marvel"/>
</dbReference>
<keyword evidence="2 5" id="KW-0812">Transmembrane</keyword>